<comment type="caution">
    <text evidence="1">The sequence shown here is derived from an EMBL/GenBank/DDBJ whole genome shotgun (WGS) entry which is preliminary data.</text>
</comment>
<organism evidence="1 2">
    <name type="scientific">Dictyobacter alpinus</name>
    <dbReference type="NCBI Taxonomy" id="2014873"/>
    <lineage>
        <taxon>Bacteria</taxon>
        <taxon>Bacillati</taxon>
        <taxon>Chloroflexota</taxon>
        <taxon>Ktedonobacteria</taxon>
        <taxon>Ktedonobacterales</taxon>
        <taxon>Dictyobacteraceae</taxon>
        <taxon>Dictyobacter</taxon>
    </lineage>
</organism>
<proteinExistence type="predicted"/>
<evidence type="ECO:0000313" key="1">
    <source>
        <dbReference type="EMBL" id="GCE32136.1"/>
    </source>
</evidence>
<sequence>MSLYAWLLSDKTQDTIAPIPLGKLQVVGGKAQLSYQHPQHADLLVNYSRFLITEQPSSVTPSSPPLDEKTWRYQGSFPDAPAPGDEQGYSLLSHVRHLLAKDPTLTRLGLSGGLDVWLYRNTSKIFEWSNAARDDWAGDNTDLLRRQVDRVVQYLDGQVYAWRDLPANTPWLVDPKAGRPGLIDFATGPQQGPGSYLSHVRLHLTGMVNAPGHTDAQKQLASKIDTALTQVETVLKQVRKDAIQLAKMSDTQFKSQEALTLLNDMQVNASKAYIGQNGGTTGSVLGVVWIHDTIQQLAQMTITIATPGDAGKP</sequence>
<name>A0A402BLD1_9CHLR</name>
<accession>A0A402BLD1</accession>
<evidence type="ECO:0000313" key="2">
    <source>
        <dbReference type="Proteomes" id="UP000287171"/>
    </source>
</evidence>
<reference evidence="2" key="1">
    <citation type="submission" date="2018-12" db="EMBL/GenBank/DDBJ databases">
        <title>Tengunoibacter tsumagoiensis gen. nov., sp. nov., Dictyobacter kobayashii sp. nov., D. alpinus sp. nov., and D. joshuensis sp. nov. and description of Dictyobacteraceae fam. nov. within the order Ktedonobacterales isolated from Tengu-no-mugimeshi.</title>
        <authorList>
            <person name="Wang C.M."/>
            <person name="Zheng Y."/>
            <person name="Sakai Y."/>
            <person name="Toyoda A."/>
            <person name="Minakuchi Y."/>
            <person name="Abe K."/>
            <person name="Yokota A."/>
            <person name="Yabe S."/>
        </authorList>
    </citation>
    <scope>NUCLEOTIDE SEQUENCE [LARGE SCALE GENOMIC DNA]</scope>
    <source>
        <strain evidence="2">Uno16</strain>
    </source>
</reference>
<dbReference type="Proteomes" id="UP000287171">
    <property type="component" value="Unassembled WGS sequence"/>
</dbReference>
<keyword evidence="2" id="KW-1185">Reference proteome</keyword>
<protein>
    <submittedName>
        <fullName evidence="1">Uncharacterized protein</fullName>
    </submittedName>
</protein>
<gene>
    <name evidence="1" type="ORF">KDA_76200</name>
</gene>
<dbReference type="AlphaFoldDB" id="A0A402BLD1"/>
<dbReference type="EMBL" id="BIFT01000003">
    <property type="protein sequence ID" value="GCE32136.1"/>
    <property type="molecule type" value="Genomic_DNA"/>
</dbReference>